<dbReference type="RefSeq" id="WP_211957399.1">
    <property type="nucleotide sequence ID" value="NZ_CAJPVI010000057.1"/>
</dbReference>
<reference evidence="1 2" key="1">
    <citation type="submission" date="2021-03" db="EMBL/GenBank/DDBJ databases">
        <authorList>
            <person name="Peeters C."/>
        </authorList>
    </citation>
    <scope>NUCLEOTIDE SEQUENCE [LARGE SCALE GENOMIC DNA]</scope>
    <source>
        <strain evidence="1 2">LMG 26411</strain>
    </source>
</reference>
<dbReference type="Proteomes" id="UP000672657">
    <property type="component" value="Unassembled WGS sequence"/>
</dbReference>
<sequence>MSAEFGAAPPADSAEVVARFDAILTWARRHRSRLGYFAALYRGVTLRARNALDLGAFEQPQAAERLLVLFACRYFDALAGHLDGAPVTRSWQVAFDAAGRWRPTVSQHLLLGINAHINLDLGLAAARTLDEYPLPRADFDRINDLLIQMVDEIETRLARIWPLLHLLDWLAGRLDEKLIGAALVQARAEAWDFALALRAAGNTQGGLIEQRDHRVAEIGRHIISPGPVLGLALATVRMGELRGIVGIIDLLDAEAAHARTEIEAASGGQPVS</sequence>
<name>A0ABM8TSF5_9BURK</name>
<dbReference type="Pfam" id="PF19458">
    <property type="entry name" value="DUF5995"/>
    <property type="match status" value="1"/>
</dbReference>
<organism evidence="1 2">
    <name type="scientific">Cupriavidus numazuensis</name>
    <dbReference type="NCBI Taxonomy" id="221992"/>
    <lineage>
        <taxon>Bacteria</taxon>
        <taxon>Pseudomonadati</taxon>
        <taxon>Pseudomonadota</taxon>
        <taxon>Betaproteobacteria</taxon>
        <taxon>Burkholderiales</taxon>
        <taxon>Burkholderiaceae</taxon>
        <taxon>Cupriavidus</taxon>
    </lineage>
</organism>
<evidence type="ECO:0000313" key="1">
    <source>
        <dbReference type="EMBL" id="CAG2159273.1"/>
    </source>
</evidence>
<keyword evidence="2" id="KW-1185">Reference proteome</keyword>
<dbReference type="EMBL" id="CAJPVI010000057">
    <property type="protein sequence ID" value="CAG2159273.1"/>
    <property type="molecule type" value="Genomic_DNA"/>
</dbReference>
<accession>A0ABM8TSF5</accession>
<dbReference type="InterPro" id="IPR046037">
    <property type="entry name" value="DUF5995"/>
</dbReference>
<comment type="caution">
    <text evidence="1">The sequence shown here is derived from an EMBL/GenBank/DDBJ whole genome shotgun (WGS) entry which is preliminary data.</text>
</comment>
<evidence type="ECO:0000313" key="2">
    <source>
        <dbReference type="Proteomes" id="UP000672657"/>
    </source>
</evidence>
<proteinExistence type="predicted"/>
<protein>
    <submittedName>
        <fullName evidence="1">Uncharacterized protein</fullName>
    </submittedName>
</protein>
<gene>
    <name evidence="1" type="ORF">LMG26411_06575</name>
</gene>